<dbReference type="EMBL" id="BGPR01000020">
    <property type="protein sequence ID" value="GBL79873.1"/>
    <property type="molecule type" value="Genomic_DNA"/>
</dbReference>
<dbReference type="PANTHER" id="PTHR37984">
    <property type="entry name" value="PROTEIN CBG26694"/>
    <property type="match status" value="1"/>
</dbReference>
<name>A0A4Y2AJ57_ARAVE</name>
<evidence type="ECO:0000313" key="2">
    <source>
        <dbReference type="Proteomes" id="UP000499080"/>
    </source>
</evidence>
<dbReference type="InterPro" id="IPR036397">
    <property type="entry name" value="RNaseH_sf"/>
</dbReference>
<dbReference type="InterPro" id="IPR012337">
    <property type="entry name" value="RNaseH-like_sf"/>
</dbReference>
<organism evidence="1 2">
    <name type="scientific">Araneus ventricosus</name>
    <name type="common">Orbweaver spider</name>
    <name type="synonym">Epeira ventricosa</name>
    <dbReference type="NCBI Taxonomy" id="182803"/>
    <lineage>
        <taxon>Eukaryota</taxon>
        <taxon>Metazoa</taxon>
        <taxon>Ecdysozoa</taxon>
        <taxon>Arthropoda</taxon>
        <taxon>Chelicerata</taxon>
        <taxon>Arachnida</taxon>
        <taxon>Araneae</taxon>
        <taxon>Araneomorphae</taxon>
        <taxon>Entelegynae</taxon>
        <taxon>Araneoidea</taxon>
        <taxon>Araneidae</taxon>
        <taxon>Araneus</taxon>
    </lineage>
</organism>
<dbReference type="AlphaFoldDB" id="A0A4Y2AJ57"/>
<dbReference type="PANTHER" id="PTHR37984:SF5">
    <property type="entry name" value="PROTEIN NYNRIN-LIKE"/>
    <property type="match status" value="1"/>
</dbReference>
<dbReference type="SUPFAM" id="SSF53098">
    <property type="entry name" value="Ribonuclease H-like"/>
    <property type="match status" value="1"/>
</dbReference>
<dbReference type="Gene3D" id="3.30.420.10">
    <property type="entry name" value="Ribonuclease H-like superfamily/Ribonuclease H"/>
    <property type="match status" value="1"/>
</dbReference>
<dbReference type="Proteomes" id="UP000499080">
    <property type="component" value="Unassembled WGS sequence"/>
</dbReference>
<gene>
    <name evidence="1" type="ORF">AVEN_28934_1</name>
</gene>
<evidence type="ECO:0000313" key="1">
    <source>
        <dbReference type="EMBL" id="GBL79873.1"/>
    </source>
</evidence>
<accession>A0A4Y2AJ57</accession>
<protein>
    <submittedName>
        <fullName evidence="1">Uncharacterized protein</fullName>
    </submittedName>
</protein>
<sequence length="184" mass="21443">MQQLCYLLKIHQSFIPIYHPKANPVERKKPDIKPRLAILVEDQHDSWCEKLLSLSFSINTAKCSSSGQTTAFLTFGRELRTVDEVQNDLRSVILKDTFVPEITPYLKIFSKFIADAKEGAEMQQHLRKECGDRKRRRALNYFPGDRVFVTTHHLSNAAKRRTTKFMPKRDEPYIILTKNHPLLM</sequence>
<reference evidence="1 2" key="1">
    <citation type="journal article" date="2019" name="Sci. Rep.">
        <title>Orb-weaving spider Araneus ventricosus genome elucidates the spidroin gene catalogue.</title>
        <authorList>
            <person name="Kono N."/>
            <person name="Nakamura H."/>
            <person name="Ohtoshi R."/>
            <person name="Moran D.A.P."/>
            <person name="Shinohara A."/>
            <person name="Yoshida Y."/>
            <person name="Fujiwara M."/>
            <person name="Mori M."/>
            <person name="Tomita M."/>
            <person name="Arakawa K."/>
        </authorList>
    </citation>
    <scope>NUCLEOTIDE SEQUENCE [LARGE SCALE GENOMIC DNA]</scope>
</reference>
<keyword evidence="2" id="KW-1185">Reference proteome</keyword>
<dbReference type="GO" id="GO:0003676">
    <property type="term" value="F:nucleic acid binding"/>
    <property type="evidence" value="ECO:0007669"/>
    <property type="project" value="InterPro"/>
</dbReference>
<dbReference type="InterPro" id="IPR050951">
    <property type="entry name" value="Retrovirus_Pol_polyprotein"/>
</dbReference>
<dbReference type="OrthoDB" id="425619at2759"/>
<proteinExistence type="predicted"/>
<comment type="caution">
    <text evidence="1">The sequence shown here is derived from an EMBL/GenBank/DDBJ whole genome shotgun (WGS) entry which is preliminary data.</text>
</comment>